<organism evidence="1 2">
    <name type="scientific">Piscibacillus halophilus</name>
    <dbReference type="NCBI Taxonomy" id="571933"/>
    <lineage>
        <taxon>Bacteria</taxon>
        <taxon>Bacillati</taxon>
        <taxon>Bacillota</taxon>
        <taxon>Bacilli</taxon>
        <taxon>Bacillales</taxon>
        <taxon>Bacillaceae</taxon>
        <taxon>Piscibacillus</taxon>
    </lineage>
</organism>
<dbReference type="Proteomes" id="UP000199427">
    <property type="component" value="Unassembled WGS sequence"/>
</dbReference>
<dbReference type="EMBL" id="FOES01000021">
    <property type="protein sequence ID" value="SEQ65429.1"/>
    <property type="molecule type" value="Genomic_DNA"/>
</dbReference>
<gene>
    <name evidence="1" type="ORF">SAMN05216362_1214</name>
</gene>
<sequence>MPIYNKLVRDKIPEIIAKQGLNHDTRILNDQEYEKELKKKLTEEVNEYFESEDNSESLEN</sequence>
<name>A0A1H9HSV6_9BACI</name>
<dbReference type="CDD" id="cd11532">
    <property type="entry name" value="NTP-PPase_COG4997"/>
    <property type="match status" value="1"/>
</dbReference>
<reference evidence="1 2" key="1">
    <citation type="submission" date="2016-10" db="EMBL/GenBank/DDBJ databases">
        <authorList>
            <person name="de Groot N.N."/>
        </authorList>
    </citation>
    <scope>NUCLEOTIDE SEQUENCE [LARGE SCALE GENOMIC DNA]</scope>
    <source>
        <strain evidence="1 2">DSM 21633</strain>
    </source>
</reference>
<evidence type="ECO:0000313" key="1">
    <source>
        <dbReference type="EMBL" id="SEQ65429.1"/>
    </source>
</evidence>
<keyword evidence="2" id="KW-1185">Reference proteome</keyword>
<evidence type="ECO:0000313" key="2">
    <source>
        <dbReference type="Proteomes" id="UP000199427"/>
    </source>
</evidence>
<dbReference type="InterPro" id="IPR038735">
    <property type="entry name" value="MSMEG_1276-like_NTP-PPase_dom"/>
</dbReference>
<accession>A0A1H9HSV6</accession>
<protein>
    <submittedName>
        <fullName evidence="1">Uncharacterized protein</fullName>
    </submittedName>
</protein>
<dbReference type="AlphaFoldDB" id="A0A1H9HSV6"/>
<dbReference type="STRING" id="571933.SAMN05216362_1214"/>
<proteinExistence type="predicted"/>